<proteinExistence type="predicted"/>
<evidence type="ECO:0000313" key="1">
    <source>
        <dbReference type="EMBL" id="KAJ7942807.1"/>
    </source>
</evidence>
<keyword evidence="1" id="KW-0675">Receptor</keyword>
<keyword evidence="1" id="KW-0418">Kinase</keyword>
<keyword evidence="2" id="KW-1185">Reference proteome</keyword>
<dbReference type="KEGG" id="qsa:O6P43_032429"/>
<keyword evidence="1" id="KW-0808">Transferase</keyword>
<reference evidence="1" key="1">
    <citation type="journal article" date="2023" name="Science">
        <title>Elucidation of the pathway for biosynthesis of saponin adjuvants from the soapbark tree.</title>
        <authorList>
            <person name="Reed J."/>
            <person name="Orme A."/>
            <person name="El-Demerdash A."/>
            <person name="Owen C."/>
            <person name="Martin L.B.B."/>
            <person name="Misra R.C."/>
            <person name="Kikuchi S."/>
            <person name="Rejzek M."/>
            <person name="Martin A.C."/>
            <person name="Harkess A."/>
            <person name="Leebens-Mack J."/>
            <person name="Louveau T."/>
            <person name="Stephenson M.J."/>
            <person name="Osbourn A."/>
        </authorList>
    </citation>
    <scope>NUCLEOTIDE SEQUENCE</scope>
    <source>
        <strain evidence="1">S10</strain>
    </source>
</reference>
<accession>A0AAD7P5I8</accession>
<dbReference type="EMBL" id="JARAOO010000014">
    <property type="protein sequence ID" value="KAJ7942807.1"/>
    <property type="molecule type" value="Genomic_DNA"/>
</dbReference>
<comment type="caution">
    <text evidence="1">The sequence shown here is derived from an EMBL/GenBank/DDBJ whole genome shotgun (WGS) entry which is preliminary data.</text>
</comment>
<dbReference type="GO" id="GO:0016301">
    <property type="term" value="F:kinase activity"/>
    <property type="evidence" value="ECO:0007669"/>
    <property type="project" value="UniProtKB-KW"/>
</dbReference>
<dbReference type="Proteomes" id="UP001163823">
    <property type="component" value="Chromosome 14"/>
</dbReference>
<protein>
    <submittedName>
        <fullName evidence="1">Receptor-like protein kinase</fullName>
    </submittedName>
</protein>
<name>A0AAD7P5I8_QUISA</name>
<sequence>MNSFSSHYHHFPKIVGLHGSSYDPRNTDLLTPIIYLNCTNPVVDDGHYVDTAPCIRGNSDSKGHTYAILEQLGVKDLKVGCQVKLIAVTFWEWWVGKSPNNVSYTDIHKGLVYGFELSWMDGVCEKYCGKSATCYFNITSKLIHCEETSLHNNCDKILREE</sequence>
<dbReference type="AlphaFoldDB" id="A0AAD7P5I8"/>
<organism evidence="1 2">
    <name type="scientific">Quillaja saponaria</name>
    <name type="common">Soap bark tree</name>
    <dbReference type="NCBI Taxonomy" id="32244"/>
    <lineage>
        <taxon>Eukaryota</taxon>
        <taxon>Viridiplantae</taxon>
        <taxon>Streptophyta</taxon>
        <taxon>Embryophyta</taxon>
        <taxon>Tracheophyta</taxon>
        <taxon>Spermatophyta</taxon>
        <taxon>Magnoliopsida</taxon>
        <taxon>eudicotyledons</taxon>
        <taxon>Gunneridae</taxon>
        <taxon>Pentapetalae</taxon>
        <taxon>rosids</taxon>
        <taxon>fabids</taxon>
        <taxon>Fabales</taxon>
        <taxon>Quillajaceae</taxon>
        <taxon>Quillaja</taxon>
    </lineage>
</organism>
<evidence type="ECO:0000313" key="2">
    <source>
        <dbReference type="Proteomes" id="UP001163823"/>
    </source>
</evidence>
<gene>
    <name evidence="1" type="ORF">O6P43_032429</name>
</gene>